<dbReference type="STRING" id="1121869.SAMN03084138_01986"/>
<dbReference type="OrthoDB" id="9804822at2"/>
<keyword evidence="3" id="KW-1003">Cell membrane</keyword>
<reference evidence="8 9" key="1">
    <citation type="submission" date="2016-10" db="EMBL/GenBank/DDBJ databases">
        <authorList>
            <person name="de Groot N.N."/>
        </authorList>
    </citation>
    <scope>NUCLEOTIDE SEQUENCE [LARGE SCALE GENOMIC DNA]</scope>
    <source>
        <strain evidence="8 9">DSM 15893</strain>
    </source>
</reference>
<evidence type="ECO:0000256" key="2">
    <source>
        <dbReference type="ARBA" id="ARBA00007928"/>
    </source>
</evidence>
<dbReference type="PANTHER" id="PTHR30086:SF14">
    <property type="entry name" value="HOMOSERINE_HOMOSERINE LACTONE EFFLUX PROTEIN"/>
    <property type="match status" value="1"/>
</dbReference>
<feature type="transmembrane region" description="Helical" evidence="7">
    <location>
        <begin position="70"/>
        <end position="88"/>
    </location>
</feature>
<evidence type="ECO:0000313" key="9">
    <source>
        <dbReference type="Proteomes" id="UP000182692"/>
    </source>
</evidence>
<sequence>MNIEIWITFVMACFVLAISPGAGAVNTMAITMKHGIRRGAVAIAGLQVGNANNIVLVGAGLGALLAQSDVAFSVVKWVGVAYLIYLGIQKCRDTGDGSFSPEKSEPIGARKLFFQSVIVNVTNPKGVVFLVALLPQFISPNGSYLHQMLILGGTLLVIDTIVMVGYALLATKVAHLVQNAHHMKVMNRLFGGLFIGAGSLLAATSRS</sequence>
<dbReference type="PANTHER" id="PTHR30086">
    <property type="entry name" value="ARGININE EXPORTER PROTEIN ARGO"/>
    <property type="match status" value="1"/>
</dbReference>
<dbReference type="InterPro" id="IPR001123">
    <property type="entry name" value="LeuE-type"/>
</dbReference>
<dbReference type="GO" id="GO:0042970">
    <property type="term" value="F:homoserine transmembrane transporter activity"/>
    <property type="evidence" value="ECO:0007669"/>
    <property type="project" value="TreeGrafter"/>
</dbReference>
<evidence type="ECO:0000256" key="4">
    <source>
        <dbReference type="ARBA" id="ARBA00022692"/>
    </source>
</evidence>
<comment type="similarity">
    <text evidence="2">Belongs to the Rht family.</text>
</comment>
<feature type="transmembrane region" description="Helical" evidence="7">
    <location>
        <begin position="6"/>
        <end position="29"/>
    </location>
</feature>
<proteinExistence type="inferred from homology"/>
<gene>
    <name evidence="8" type="ORF">SAMN03084138_01986</name>
</gene>
<comment type="subcellular location">
    <subcellularLocation>
        <location evidence="1">Cell membrane</location>
        <topology evidence="1">Multi-pass membrane protein</topology>
    </subcellularLocation>
</comment>
<organism evidence="8 9">
    <name type="scientific">Enterovibrio norvegicus DSM 15893</name>
    <dbReference type="NCBI Taxonomy" id="1121869"/>
    <lineage>
        <taxon>Bacteria</taxon>
        <taxon>Pseudomonadati</taxon>
        <taxon>Pseudomonadota</taxon>
        <taxon>Gammaproteobacteria</taxon>
        <taxon>Vibrionales</taxon>
        <taxon>Vibrionaceae</taxon>
        <taxon>Enterovibrio</taxon>
    </lineage>
</organism>
<dbReference type="Pfam" id="PF01810">
    <property type="entry name" value="LysE"/>
    <property type="match status" value="1"/>
</dbReference>
<keyword evidence="5 7" id="KW-1133">Transmembrane helix</keyword>
<name>A0A1I5PQ67_9GAMM</name>
<dbReference type="RefSeq" id="WP_017016273.1">
    <property type="nucleotide sequence ID" value="NZ_FOWR01000013.1"/>
</dbReference>
<evidence type="ECO:0000256" key="6">
    <source>
        <dbReference type="ARBA" id="ARBA00023136"/>
    </source>
</evidence>
<feature type="transmembrane region" description="Helical" evidence="7">
    <location>
        <begin position="41"/>
        <end position="64"/>
    </location>
</feature>
<dbReference type="Proteomes" id="UP000182692">
    <property type="component" value="Unassembled WGS sequence"/>
</dbReference>
<evidence type="ECO:0000256" key="1">
    <source>
        <dbReference type="ARBA" id="ARBA00004651"/>
    </source>
</evidence>
<keyword evidence="6 7" id="KW-0472">Membrane</keyword>
<feature type="transmembrane region" description="Helical" evidence="7">
    <location>
        <begin position="144"/>
        <end position="169"/>
    </location>
</feature>
<evidence type="ECO:0000256" key="7">
    <source>
        <dbReference type="SAM" id="Phobius"/>
    </source>
</evidence>
<evidence type="ECO:0000313" key="8">
    <source>
        <dbReference type="EMBL" id="SFP35661.1"/>
    </source>
</evidence>
<evidence type="ECO:0000256" key="5">
    <source>
        <dbReference type="ARBA" id="ARBA00022989"/>
    </source>
</evidence>
<feature type="transmembrane region" description="Helical" evidence="7">
    <location>
        <begin position="189"/>
        <end position="205"/>
    </location>
</feature>
<dbReference type="EMBL" id="FOWR01000013">
    <property type="protein sequence ID" value="SFP35661.1"/>
    <property type="molecule type" value="Genomic_DNA"/>
</dbReference>
<feature type="transmembrane region" description="Helical" evidence="7">
    <location>
        <begin position="112"/>
        <end position="138"/>
    </location>
</feature>
<keyword evidence="4 7" id="KW-0812">Transmembrane</keyword>
<dbReference type="AlphaFoldDB" id="A0A1I5PQ67"/>
<protein>
    <submittedName>
        <fullName evidence="8">Homoserine/homoserine lactone efflux protein</fullName>
    </submittedName>
</protein>
<evidence type="ECO:0000256" key="3">
    <source>
        <dbReference type="ARBA" id="ARBA00022475"/>
    </source>
</evidence>
<dbReference type="GO" id="GO:0005886">
    <property type="term" value="C:plasma membrane"/>
    <property type="evidence" value="ECO:0007669"/>
    <property type="project" value="UniProtKB-SubCell"/>
</dbReference>
<dbReference type="GeneID" id="35870196"/>
<dbReference type="PIRSF" id="PIRSF006324">
    <property type="entry name" value="LeuE"/>
    <property type="match status" value="1"/>
</dbReference>
<accession>A0A1I5PQ67</accession>
<dbReference type="NCBIfam" id="NF007812">
    <property type="entry name" value="PRK10520.1"/>
    <property type="match status" value="1"/>
</dbReference>